<organism evidence="2 3">
    <name type="scientific">Geobacter sulfurreducens (strain ATCC 51573 / DSM 12127 / PCA)</name>
    <dbReference type="NCBI Taxonomy" id="243231"/>
    <lineage>
        <taxon>Bacteria</taxon>
        <taxon>Pseudomonadati</taxon>
        <taxon>Thermodesulfobacteriota</taxon>
        <taxon>Desulfuromonadia</taxon>
        <taxon>Geobacterales</taxon>
        <taxon>Geobacteraceae</taxon>
        <taxon>Geobacter</taxon>
    </lineage>
</organism>
<name>Q74CV2_GEOSL</name>
<evidence type="ECO:0000313" key="2">
    <source>
        <dbReference type="EMBL" id="AAR34943.1"/>
    </source>
</evidence>
<accession>Q74CV2</accession>
<dbReference type="EMBL" id="AE017180">
    <property type="protein sequence ID" value="AAR34943.1"/>
    <property type="molecule type" value="Genomic_DNA"/>
</dbReference>
<dbReference type="RefSeq" id="WP_010942214.1">
    <property type="nucleotide sequence ID" value="NC_002939.5"/>
</dbReference>
<dbReference type="InParanoid" id="Q74CV2"/>
<reference evidence="2 3" key="1">
    <citation type="journal article" date="2003" name="Science">
        <title>Genome of Geobacter sulfurreducens: metal reduction in subsurface environments.</title>
        <authorList>
            <person name="Methe B.A."/>
            <person name="Nelson K.E."/>
            <person name="Eisen J.A."/>
            <person name="Paulsen I.T."/>
            <person name="Nelson W."/>
            <person name="Heidelberg J.F."/>
            <person name="Wu D."/>
            <person name="Wu M."/>
            <person name="Ward N."/>
            <person name="Beanan M.J."/>
            <person name="Dodson R.J."/>
            <person name="Madupu R."/>
            <person name="Brinkac L.M."/>
            <person name="Daugherty S.C."/>
            <person name="DeBoy R.T."/>
            <person name="Durkin A.S."/>
            <person name="Gwinn M."/>
            <person name="Kolonay J.F."/>
            <person name="Sullivan S.A."/>
            <person name="Haft D.H."/>
            <person name="Selengut J."/>
            <person name="Davidsen T.M."/>
            <person name="Zafar N."/>
            <person name="White O."/>
            <person name="Tran B."/>
            <person name="Romero C."/>
            <person name="Forberger H.A."/>
            <person name="Weidman J."/>
            <person name="Khouri H."/>
            <person name="Feldblyum T.V."/>
            <person name="Utterback T.R."/>
            <person name="Van Aken S.E."/>
            <person name="Lovley D.R."/>
            <person name="Fraser C.M."/>
        </authorList>
    </citation>
    <scope>NUCLEOTIDE SEQUENCE [LARGE SCALE GENOMIC DNA]</scope>
    <source>
        <strain evidence="3">ATCC 51573 / DSM 12127 / PCA</strain>
    </source>
</reference>
<dbReference type="Pfam" id="PF01402">
    <property type="entry name" value="RHH_1"/>
    <property type="match status" value="1"/>
</dbReference>
<evidence type="ECO:0000313" key="3">
    <source>
        <dbReference type="Proteomes" id="UP000000577"/>
    </source>
</evidence>
<dbReference type="EnsemblBacteria" id="AAR34943">
    <property type="protein sequence ID" value="AAR34943"/>
    <property type="gene ID" value="GSU1569"/>
</dbReference>
<feature type="domain" description="Ribbon-helix-helix protein CopG" evidence="1">
    <location>
        <begin position="26"/>
        <end position="61"/>
    </location>
</feature>
<dbReference type="PATRIC" id="fig|243231.5.peg.1611"/>
<sequence>MPHFRKDCSTKEKKARRTLGNRLDNVISIRISDQEKRNLERLIKRSSKSVSEVMREALELWSYKQRALFSE</sequence>
<gene>
    <name evidence="2" type="ordered locus">GSU1569</name>
</gene>
<dbReference type="KEGG" id="gsu:GSU1569"/>
<dbReference type="STRING" id="243231.GSU1569"/>
<keyword evidence="3" id="KW-1185">Reference proteome</keyword>
<dbReference type="HOGENOM" id="CLU_180022_0_0_7"/>
<dbReference type="eggNOG" id="ENOG502ZS6B">
    <property type="taxonomic scope" value="Bacteria"/>
</dbReference>
<dbReference type="AlphaFoldDB" id="Q74CV2"/>
<reference evidence="2 3" key="2">
    <citation type="journal article" date="2012" name="BMC Genomics">
        <title>Comparative genomic analysis of Geobacter sulfurreducens KN400, a strain with enhanced capacity for extracellular electron transfer and electricity production.</title>
        <authorList>
            <person name="Butler J.E."/>
            <person name="Young N.D."/>
            <person name="Aklujkar M."/>
            <person name="Lovley D.R."/>
        </authorList>
    </citation>
    <scope>NUCLEOTIDE SEQUENCE [LARGE SCALE GENOMIC DNA]</scope>
    <source>
        <strain evidence="3">ATCC 51573 / DSM 12127 / PCA</strain>
    </source>
</reference>
<dbReference type="GO" id="GO:0006355">
    <property type="term" value="P:regulation of DNA-templated transcription"/>
    <property type="evidence" value="ECO:0007669"/>
    <property type="project" value="InterPro"/>
</dbReference>
<evidence type="ECO:0000259" key="1">
    <source>
        <dbReference type="Pfam" id="PF01402"/>
    </source>
</evidence>
<dbReference type="OrthoDB" id="5398562at2"/>
<proteinExistence type="predicted"/>
<dbReference type="Proteomes" id="UP000000577">
    <property type="component" value="Chromosome"/>
</dbReference>
<protein>
    <submittedName>
        <fullName evidence="2">Transcriptional repressor, HgtR-related protein</fullName>
    </submittedName>
</protein>
<dbReference type="InterPro" id="IPR002145">
    <property type="entry name" value="CopG"/>
</dbReference>